<sequence length="182" mass="21085">MRSQQRRTPGGVCYELTRKRVKNLNLRIRADGNTAVSAPSFVPVAEIDAFVDSRAEWISRAKRKILERKAQDLVPCTVSPQEALELFEAVSREIFPLFADVLQNQPPLLKVRDMKSRWGVCCPAKRRITLALRLAEKPRRAVEYVVLHEYAHFLQLNHSPAFWAVVERFMPDYRERRALLKS</sequence>
<dbReference type="InterPro" id="IPR053136">
    <property type="entry name" value="UTP_pyrophosphatase-like"/>
</dbReference>
<evidence type="ECO:0000259" key="1">
    <source>
        <dbReference type="Pfam" id="PF01863"/>
    </source>
</evidence>
<name>A0ABV1GDW0_9FIRM</name>
<evidence type="ECO:0000313" key="2">
    <source>
        <dbReference type="EMBL" id="MEQ2520027.1"/>
    </source>
</evidence>
<dbReference type="CDD" id="cd07344">
    <property type="entry name" value="M48_yhfN_like"/>
    <property type="match status" value="1"/>
</dbReference>
<dbReference type="RefSeq" id="WP_349215460.1">
    <property type="nucleotide sequence ID" value="NZ_JBBMFA010000080.1"/>
</dbReference>
<dbReference type="Gene3D" id="3.30.2010.10">
    <property type="entry name" value="Metalloproteases ('zincins'), catalytic domain"/>
    <property type="match status" value="1"/>
</dbReference>
<dbReference type="PANTHER" id="PTHR30399">
    <property type="entry name" value="UNCHARACTERIZED PROTEIN YGJP"/>
    <property type="match status" value="1"/>
</dbReference>
<protein>
    <submittedName>
        <fullName evidence="2">YgjP-like metallopeptidase domain-containing protein</fullName>
    </submittedName>
</protein>
<dbReference type="Pfam" id="PF01863">
    <property type="entry name" value="YgjP-like"/>
    <property type="match status" value="2"/>
</dbReference>
<comment type="caution">
    <text evidence="2">The sequence shown here is derived from an EMBL/GenBank/DDBJ whole genome shotgun (WGS) entry which is preliminary data.</text>
</comment>
<dbReference type="Proteomes" id="UP001477672">
    <property type="component" value="Unassembled WGS sequence"/>
</dbReference>
<reference evidence="2 3" key="1">
    <citation type="submission" date="2024-03" db="EMBL/GenBank/DDBJ databases">
        <title>Human intestinal bacterial collection.</title>
        <authorList>
            <person name="Pauvert C."/>
            <person name="Hitch T.C.A."/>
            <person name="Clavel T."/>
        </authorList>
    </citation>
    <scope>NUCLEOTIDE SEQUENCE [LARGE SCALE GENOMIC DNA]</scope>
    <source>
        <strain evidence="2 3">CLA-JM-H11</strain>
    </source>
</reference>
<keyword evidence="3" id="KW-1185">Reference proteome</keyword>
<evidence type="ECO:0000313" key="3">
    <source>
        <dbReference type="Proteomes" id="UP001477672"/>
    </source>
</evidence>
<dbReference type="PANTHER" id="PTHR30399:SF1">
    <property type="entry name" value="UTP PYROPHOSPHATASE"/>
    <property type="match status" value="1"/>
</dbReference>
<proteinExistence type="predicted"/>
<dbReference type="InterPro" id="IPR002725">
    <property type="entry name" value="YgjP-like_metallopeptidase"/>
</dbReference>
<feature type="domain" description="YgjP-like metallopeptidase" evidence="1">
    <location>
        <begin position="22"/>
        <end position="70"/>
    </location>
</feature>
<gene>
    <name evidence="2" type="ORF">WMO24_06255</name>
</gene>
<accession>A0ABV1GDW0</accession>
<feature type="domain" description="YgjP-like metallopeptidase" evidence="1">
    <location>
        <begin position="93"/>
        <end position="182"/>
    </location>
</feature>
<organism evidence="2 3">
    <name type="scientific">Ruthenibacterium intestinale</name>
    <dbReference type="NCBI Taxonomy" id="3133163"/>
    <lineage>
        <taxon>Bacteria</taxon>
        <taxon>Bacillati</taxon>
        <taxon>Bacillota</taxon>
        <taxon>Clostridia</taxon>
        <taxon>Eubacteriales</taxon>
        <taxon>Oscillospiraceae</taxon>
        <taxon>Ruthenibacterium</taxon>
    </lineage>
</organism>
<dbReference type="EMBL" id="JBBMFA010000080">
    <property type="protein sequence ID" value="MEQ2520027.1"/>
    <property type="molecule type" value="Genomic_DNA"/>
</dbReference>